<dbReference type="Proteomes" id="UP001275084">
    <property type="component" value="Unassembled WGS sequence"/>
</dbReference>
<protein>
    <submittedName>
        <fullName evidence="1">Uncharacterized protein</fullName>
    </submittedName>
</protein>
<dbReference type="EMBL" id="JAUIQD010000001">
    <property type="protein sequence ID" value="KAK3363390.1"/>
    <property type="molecule type" value="Genomic_DNA"/>
</dbReference>
<reference evidence="1" key="1">
    <citation type="journal article" date="2023" name="Mol. Phylogenet. Evol.">
        <title>Genome-scale phylogeny and comparative genomics of the fungal order Sordariales.</title>
        <authorList>
            <person name="Hensen N."/>
            <person name="Bonometti L."/>
            <person name="Westerberg I."/>
            <person name="Brannstrom I.O."/>
            <person name="Guillou S."/>
            <person name="Cros-Aarteil S."/>
            <person name="Calhoun S."/>
            <person name="Haridas S."/>
            <person name="Kuo A."/>
            <person name="Mondo S."/>
            <person name="Pangilinan J."/>
            <person name="Riley R."/>
            <person name="LaButti K."/>
            <person name="Andreopoulos B."/>
            <person name="Lipzen A."/>
            <person name="Chen C."/>
            <person name="Yan M."/>
            <person name="Daum C."/>
            <person name="Ng V."/>
            <person name="Clum A."/>
            <person name="Steindorff A."/>
            <person name="Ohm R.A."/>
            <person name="Martin F."/>
            <person name="Silar P."/>
            <person name="Natvig D.O."/>
            <person name="Lalanne C."/>
            <person name="Gautier V."/>
            <person name="Ament-Velasquez S.L."/>
            <person name="Kruys A."/>
            <person name="Hutchinson M.I."/>
            <person name="Powell A.J."/>
            <person name="Barry K."/>
            <person name="Miller A.N."/>
            <person name="Grigoriev I.V."/>
            <person name="Debuchy R."/>
            <person name="Gladieux P."/>
            <person name="Hiltunen Thoren M."/>
            <person name="Johannesson H."/>
        </authorList>
    </citation>
    <scope>NUCLEOTIDE SEQUENCE</scope>
    <source>
        <strain evidence="1">CBS 955.72</strain>
    </source>
</reference>
<keyword evidence="2" id="KW-1185">Reference proteome</keyword>
<organism evidence="1 2">
    <name type="scientific">Lasiosphaeria hispida</name>
    <dbReference type="NCBI Taxonomy" id="260671"/>
    <lineage>
        <taxon>Eukaryota</taxon>
        <taxon>Fungi</taxon>
        <taxon>Dikarya</taxon>
        <taxon>Ascomycota</taxon>
        <taxon>Pezizomycotina</taxon>
        <taxon>Sordariomycetes</taxon>
        <taxon>Sordariomycetidae</taxon>
        <taxon>Sordariales</taxon>
        <taxon>Lasiosphaeriaceae</taxon>
        <taxon>Lasiosphaeria</taxon>
    </lineage>
</organism>
<evidence type="ECO:0000313" key="1">
    <source>
        <dbReference type="EMBL" id="KAK3363390.1"/>
    </source>
</evidence>
<reference evidence="1" key="2">
    <citation type="submission" date="2023-06" db="EMBL/GenBank/DDBJ databases">
        <authorList>
            <consortium name="Lawrence Berkeley National Laboratory"/>
            <person name="Haridas S."/>
            <person name="Hensen N."/>
            <person name="Bonometti L."/>
            <person name="Westerberg I."/>
            <person name="Brannstrom I.O."/>
            <person name="Guillou S."/>
            <person name="Cros-Aarteil S."/>
            <person name="Calhoun S."/>
            <person name="Kuo A."/>
            <person name="Mondo S."/>
            <person name="Pangilinan J."/>
            <person name="Riley R."/>
            <person name="Labutti K."/>
            <person name="Andreopoulos B."/>
            <person name="Lipzen A."/>
            <person name="Chen C."/>
            <person name="Yanf M."/>
            <person name="Daum C."/>
            <person name="Ng V."/>
            <person name="Clum A."/>
            <person name="Steindorff A."/>
            <person name="Ohm R."/>
            <person name="Martin F."/>
            <person name="Silar P."/>
            <person name="Natvig D."/>
            <person name="Lalanne C."/>
            <person name="Gautier V."/>
            <person name="Ament-Velasquez S.L."/>
            <person name="Kruys A."/>
            <person name="Hutchinson M.I."/>
            <person name="Powell A.J."/>
            <person name="Barry K."/>
            <person name="Miller A.N."/>
            <person name="Grigoriev I.V."/>
            <person name="Debuchy R."/>
            <person name="Gladieux P."/>
            <person name="Thoren M.H."/>
            <person name="Johannesson H."/>
        </authorList>
    </citation>
    <scope>NUCLEOTIDE SEQUENCE</scope>
    <source>
        <strain evidence="1">CBS 955.72</strain>
    </source>
</reference>
<evidence type="ECO:0000313" key="2">
    <source>
        <dbReference type="Proteomes" id="UP001275084"/>
    </source>
</evidence>
<gene>
    <name evidence="1" type="ORF">B0T25DRAFT_39366</name>
</gene>
<proteinExistence type="predicted"/>
<sequence length="203" mass="21983">MPAGVPSRLTTLMCNCHHSTVSTAAYRNTTGHRKTCLNENKNDQSTKPPGAPYCDYMGRLDSIKTFYDLWPAGLAMDEDRRSHRSVGFTPSLASSRPVPGHRGEIYAAGARSNALFSRGSLGARQDPSPSLVSLVSLVSTSERPEHSIFLLVKVDVADIFNLPNRTAKGADVASPSDPAGRDYVYLLCVAKAGRLLHCPREPV</sequence>
<dbReference type="AlphaFoldDB" id="A0AAJ0MK31"/>
<name>A0AAJ0MK31_9PEZI</name>
<accession>A0AAJ0MK31</accession>
<comment type="caution">
    <text evidence="1">The sequence shown here is derived from an EMBL/GenBank/DDBJ whole genome shotgun (WGS) entry which is preliminary data.</text>
</comment>